<reference evidence="4 5" key="1">
    <citation type="submission" date="2019-02" db="EMBL/GenBank/DDBJ databases">
        <title>Opniocepnalus argus genome.</title>
        <authorList>
            <person name="Zhou C."/>
            <person name="Xiao S."/>
        </authorList>
    </citation>
    <scope>NUCLEOTIDE SEQUENCE [LARGE SCALE GENOMIC DNA]</scope>
    <source>
        <strain evidence="4">OARG1902GOOAL</strain>
        <tissue evidence="4">Muscle</tissue>
    </source>
</reference>
<accession>A0A6G1PQH7</accession>
<dbReference type="InterPro" id="IPR013783">
    <property type="entry name" value="Ig-like_fold"/>
</dbReference>
<dbReference type="Gene3D" id="2.60.40.10">
    <property type="entry name" value="Immunoglobulins"/>
    <property type="match status" value="1"/>
</dbReference>
<keyword evidence="1" id="KW-0472">Membrane</keyword>
<evidence type="ECO:0000256" key="2">
    <source>
        <dbReference type="SAM" id="SignalP"/>
    </source>
</evidence>
<reference evidence="5" key="2">
    <citation type="submission" date="2019-02" db="EMBL/GenBank/DDBJ databases">
        <title>Opniocepnalus argus Var Kimnra genome.</title>
        <authorList>
            <person name="Zhou C."/>
            <person name="Xiao S."/>
        </authorList>
    </citation>
    <scope>NUCLEOTIDE SEQUENCE [LARGE SCALE GENOMIC DNA]</scope>
</reference>
<dbReference type="EMBL" id="CM015718">
    <property type="protein sequence ID" value="KAF3692433.1"/>
    <property type="molecule type" value="Genomic_DNA"/>
</dbReference>
<protein>
    <submittedName>
        <fullName evidence="4">CD83 antigen</fullName>
    </submittedName>
</protein>
<keyword evidence="1" id="KW-0812">Transmembrane</keyword>
<organism evidence="4 5">
    <name type="scientific">Channa argus</name>
    <name type="common">Northern snakehead</name>
    <name type="synonym">Ophicephalus argus</name>
    <dbReference type="NCBI Taxonomy" id="215402"/>
    <lineage>
        <taxon>Eukaryota</taxon>
        <taxon>Metazoa</taxon>
        <taxon>Chordata</taxon>
        <taxon>Craniata</taxon>
        <taxon>Vertebrata</taxon>
        <taxon>Euteleostomi</taxon>
        <taxon>Actinopterygii</taxon>
        <taxon>Neopterygii</taxon>
        <taxon>Teleostei</taxon>
        <taxon>Neoteleostei</taxon>
        <taxon>Acanthomorphata</taxon>
        <taxon>Anabantaria</taxon>
        <taxon>Anabantiformes</taxon>
        <taxon>Channoidei</taxon>
        <taxon>Channidae</taxon>
        <taxon>Channa</taxon>
    </lineage>
</organism>
<gene>
    <name evidence="4" type="ORF">EXN66_Car008109</name>
</gene>
<proteinExistence type="predicted"/>
<dbReference type="AlphaFoldDB" id="A0A6G1PQH7"/>
<feature type="domain" description="Ig-like" evidence="3">
    <location>
        <begin position="22"/>
        <end position="134"/>
    </location>
</feature>
<dbReference type="InterPro" id="IPR036179">
    <property type="entry name" value="Ig-like_dom_sf"/>
</dbReference>
<dbReference type="InterPro" id="IPR007110">
    <property type="entry name" value="Ig-like_dom"/>
</dbReference>
<feature type="transmembrane region" description="Helical" evidence="1">
    <location>
        <begin position="151"/>
        <end position="174"/>
    </location>
</feature>
<keyword evidence="5" id="KW-1185">Reference proteome</keyword>
<evidence type="ECO:0000256" key="1">
    <source>
        <dbReference type="SAM" id="Phobius"/>
    </source>
</evidence>
<dbReference type="PANTHER" id="PTHR15193:SF1">
    <property type="entry name" value="CD83 ANTIGEN"/>
    <property type="match status" value="1"/>
</dbReference>
<feature type="signal peptide" evidence="2">
    <location>
        <begin position="1"/>
        <end position="23"/>
    </location>
</feature>
<dbReference type="PROSITE" id="PS50835">
    <property type="entry name" value="IG_LIKE"/>
    <property type="match status" value="1"/>
</dbReference>
<dbReference type="PANTHER" id="PTHR15193">
    <property type="entry name" value="CD83 ANTIGEN"/>
    <property type="match status" value="1"/>
</dbReference>
<keyword evidence="2" id="KW-0732">Signal</keyword>
<dbReference type="SUPFAM" id="SSF48726">
    <property type="entry name" value="Immunoglobulin"/>
    <property type="match status" value="1"/>
</dbReference>
<evidence type="ECO:0000313" key="5">
    <source>
        <dbReference type="Proteomes" id="UP000503349"/>
    </source>
</evidence>
<feature type="chain" id="PRO_5026187008" evidence="2">
    <location>
        <begin position="24"/>
        <end position="221"/>
    </location>
</feature>
<keyword evidence="1" id="KW-1133">Transmembrane helix</keyword>
<evidence type="ECO:0000313" key="4">
    <source>
        <dbReference type="EMBL" id="KAF3692433.1"/>
    </source>
</evidence>
<dbReference type="Proteomes" id="UP000503349">
    <property type="component" value="Chromosome 7"/>
</dbReference>
<name>A0A6G1PQH7_CHAAH</name>
<sequence length="221" mass="24247">MSSHALSLAALLSLCVCLTVGKAVTELLLEVTSVSGEDCSLLCTAEAKAGVQYRALKWYKVEETPVSRVSGLLTRDLPDGPTRWFTSLDREVELRDSGRSIFLPNVTCSDSGVYICHLAAPVGEQNREGRVLLTLTDCADSSTEELLTDTYLVIFASAVLMLALLIFLISYACLKNITKERSKTTKKQFLLNAPLKPLEKKNLKLIYTLGPKTSTMEHVCV</sequence>
<evidence type="ECO:0000259" key="3">
    <source>
        <dbReference type="PROSITE" id="PS50835"/>
    </source>
</evidence>